<keyword evidence="6" id="KW-1185">Reference proteome</keyword>
<dbReference type="PANTHER" id="PTHR43963:SF6">
    <property type="entry name" value="CHAIN DEHYDROGENASE FAMILY PROTEIN, PUTATIVE (AFU_ORTHOLOGUE AFUA_3G15350)-RELATED"/>
    <property type="match status" value="1"/>
</dbReference>
<gene>
    <name evidence="5" type="ORF">GCM10009789_80720</name>
</gene>
<reference evidence="6" key="1">
    <citation type="journal article" date="2019" name="Int. J. Syst. Evol. Microbiol.">
        <title>The Global Catalogue of Microorganisms (GCM) 10K type strain sequencing project: providing services to taxonomists for standard genome sequencing and annotation.</title>
        <authorList>
            <consortium name="The Broad Institute Genomics Platform"/>
            <consortium name="The Broad Institute Genome Sequencing Center for Infectious Disease"/>
            <person name="Wu L."/>
            <person name="Ma J."/>
        </authorList>
    </citation>
    <scope>NUCLEOTIDE SEQUENCE [LARGE SCALE GENOMIC DNA]</scope>
    <source>
        <strain evidence="6">JCM 14969</strain>
    </source>
</reference>
<dbReference type="InterPro" id="IPR045313">
    <property type="entry name" value="CBR1-like"/>
</dbReference>
<dbReference type="Pfam" id="PF00106">
    <property type="entry name" value="adh_short"/>
    <property type="match status" value="1"/>
</dbReference>
<organism evidence="5 6">
    <name type="scientific">Kribbella sancticallisti</name>
    <dbReference type="NCBI Taxonomy" id="460087"/>
    <lineage>
        <taxon>Bacteria</taxon>
        <taxon>Bacillati</taxon>
        <taxon>Actinomycetota</taxon>
        <taxon>Actinomycetes</taxon>
        <taxon>Propionibacteriales</taxon>
        <taxon>Kribbellaceae</taxon>
        <taxon>Kribbella</taxon>
    </lineage>
</organism>
<dbReference type="InterPro" id="IPR002347">
    <property type="entry name" value="SDR_fam"/>
</dbReference>
<evidence type="ECO:0000256" key="4">
    <source>
        <dbReference type="RuleBase" id="RU000363"/>
    </source>
</evidence>
<protein>
    <submittedName>
        <fullName evidence="5">SDR family oxidoreductase</fullName>
    </submittedName>
</protein>
<sequence length="242" mass="24728">MTNDKIALVTGANKGIGKEIARQLGELGHTVVIGSRDLARGEAAAKELVADGLRAEAVQLEVTSEQSVQAAATAIEREHGRLDVLVNNAAIIPDGDAAVSAIAAGALRAAYETNVIGVVLTTAAMLPLVRKAAGARIVNISSELGSLTRVGDPESEMSTMLMLGYNSSKAAVNMVTVMLANELRGTGILVNAADPGNCATDMGGWDALRTPAQGAAVAVRLATLDAAGPTGELHAESGRLPW</sequence>
<proteinExistence type="inferred from homology"/>
<dbReference type="EMBL" id="BAAAOS010000064">
    <property type="protein sequence ID" value="GAA1614435.1"/>
    <property type="molecule type" value="Genomic_DNA"/>
</dbReference>
<evidence type="ECO:0000256" key="3">
    <source>
        <dbReference type="ARBA" id="ARBA00023002"/>
    </source>
</evidence>
<dbReference type="InterPro" id="IPR020904">
    <property type="entry name" value="Sc_DH/Rdtase_CS"/>
</dbReference>
<dbReference type="Gene3D" id="3.40.50.720">
    <property type="entry name" value="NAD(P)-binding Rossmann-like Domain"/>
    <property type="match status" value="1"/>
</dbReference>
<name>A0ABP4QQL8_9ACTN</name>
<dbReference type="SUPFAM" id="SSF51735">
    <property type="entry name" value="NAD(P)-binding Rossmann-fold domains"/>
    <property type="match status" value="1"/>
</dbReference>
<evidence type="ECO:0000313" key="6">
    <source>
        <dbReference type="Proteomes" id="UP001500393"/>
    </source>
</evidence>
<evidence type="ECO:0000313" key="5">
    <source>
        <dbReference type="EMBL" id="GAA1614435.1"/>
    </source>
</evidence>
<dbReference type="PRINTS" id="PR00081">
    <property type="entry name" value="GDHRDH"/>
</dbReference>
<comment type="similarity">
    <text evidence="1 4">Belongs to the short-chain dehydrogenases/reductases (SDR) family.</text>
</comment>
<keyword evidence="2" id="KW-0521">NADP</keyword>
<dbReference type="InterPro" id="IPR036291">
    <property type="entry name" value="NAD(P)-bd_dom_sf"/>
</dbReference>
<dbReference type="CDD" id="cd05324">
    <property type="entry name" value="carb_red_PTCR-like_SDR_c"/>
    <property type="match status" value="1"/>
</dbReference>
<comment type="caution">
    <text evidence="5">The sequence shown here is derived from an EMBL/GenBank/DDBJ whole genome shotgun (WGS) entry which is preliminary data.</text>
</comment>
<dbReference type="Proteomes" id="UP001500393">
    <property type="component" value="Unassembled WGS sequence"/>
</dbReference>
<accession>A0ABP4QQL8</accession>
<dbReference type="PRINTS" id="PR00080">
    <property type="entry name" value="SDRFAMILY"/>
</dbReference>
<evidence type="ECO:0000256" key="2">
    <source>
        <dbReference type="ARBA" id="ARBA00022857"/>
    </source>
</evidence>
<keyword evidence="3" id="KW-0560">Oxidoreductase</keyword>
<dbReference type="PROSITE" id="PS00061">
    <property type="entry name" value="ADH_SHORT"/>
    <property type="match status" value="1"/>
</dbReference>
<evidence type="ECO:0000256" key="1">
    <source>
        <dbReference type="ARBA" id="ARBA00006484"/>
    </source>
</evidence>
<dbReference type="RefSeq" id="WP_344222047.1">
    <property type="nucleotide sequence ID" value="NZ_BAAAOS010000064.1"/>
</dbReference>
<dbReference type="PANTHER" id="PTHR43963">
    <property type="entry name" value="CARBONYL REDUCTASE 1-RELATED"/>
    <property type="match status" value="1"/>
</dbReference>